<protein>
    <submittedName>
        <fullName evidence="1">Uncharacterized protein</fullName>
    </submittedName>
</protein>
<reference evidence="1 2" key="1">
    <citation type="submission" date="2019-01" db="EMBL/GenBank/DDBJ databases">
        <title>Sequencing of cultivated peanut Arachis hypogaea provides insights into genome evolution and oil improvement.</title>
        <authorList>
            <person name="Chen X."/>
        </authorList>
    </citation>
    <scope>NUCLEOTIDE SEQUENCE [LARGE SCALE GENOMIC DNA]</scope>
    <source>
        <strain evidence="2">cv. Fuhuasheng</strain>
        <tissue evidence="1">Leaves</tissue>
    </source>
</reference>
<sequence length="144" mass="17034">MSFTARFWAPFRTFRPLSRLFYPFLTILSSKTKMARADTCDPDINKLNTTWYYIGAADFTRPRLLLPQRRKESFSLKLIWLRDRVCHMPQTDDPETLQQYARYYILLLIGGYLMTNKSNNLVYLFVGYLGVRRCLHGHTIHCAL</sequence>
<dbReference type="EMBL" id="SDMP01000019">
    <property type="protein sequence ID" value="RYQ91644.1"/>
    <property type="molecule type" value="Genomic_DNA"/>
</dbReference>
<evidence type="ECO:0000313" key="1">
    <source>
        <dbReference type="EMBL" id="RYQ91644.1"/>
    </source>
</evidence>
<dbReference type="Proteomes" id="UP000289738">
    <property type="component" value="Chromosome B09"/>
</dbReference>
<comment type="caution">
    <text evidence="1">The sequence shown here is derived from an EMBL/GenBank/DDBJ whole genome shotgun (WGS) entry which is preliminary data.</text>
</comment>
<gene>
    <name evidence="1" type="ORF">Ahy_B09g097631</name>
</gene>
<keyword evidence="2" id="KW-1185">Reference proteome</keyword>
<evidence type="ECO:0000313" key="2">
    <source>
        <dbReference type="Proteomes" id="UP000289738"/>
    </source>
</evidence>
<organism evidence="1 2">
    <name type="scientific">Arachis hypogaea</name>
    <name type="common">Peanut</name>
    <dbReference type="NCBI Taxonomy" id="3818"/>
    <lineage>
        <taxon>Eukaryota</taxon>
        <taxon>Viridiplantae</taxon>
        <taxon>Streptophyta</taxon>
        <taxon>Embryophyta</taxon>
        <taxon>Tracheophyta</taxon>
        <taxon>Spermatophyta</taxon>
        <taxon>Magnoliopsida</taxon>
        <taxon>eudicotyledons</taxon>
        <taxon>Gunneridae</taxon>
        <taxon>Pentapetalae</taxon>
        <taxon>rosids</taxon>
        <taxon>fabids</taxon>
        <taxon>Fabales</taxon>
        <taxon>Fabaceae</taxon>
        <taxon>Papilionoideae</taxon>
        <taxon>50 kb inversion clade</taxon>
        <taxon>dalbergioids sensu lato</taxon>
        <taxon>Dalbergieae</taxon>
        <taxon>Pterocarpus clade</taxon>
        <taxon>Arachis</taxon>
    </lineage>
</organism>
<dbReference type="AlphaFoldDB" id="A0A444XQ23"/>
<name>A0A444XQ23_ARAHY</name>
<accession>A0A444XQ23</accession>
<proteinExistence type="predicted"/>